<dbReference type="OrthoDB" id="5980560at2759"/>
<protein>
    <submittedName>
        <fullName evidence="2">Uncharacterized protein</fullName>
    </submittedName>
</protein>
<feature type="transmembrane region" description="Helical" evidence="1">
    <location>
        <begin position="46"/>
        <end position="70"/>
    </location>
</feature>
<feature type="transmembrane region" description="Helical" evidence="1">
    <location>
        <begin position="76"/>
        <end position="99"/>
    </location>
</feature>
<reference evidence="2 3" key="1">
    <citation type="submission" date="2014-04" db="EMBL/GenBank/DDBJ databases">
        <authorList>
            <consortium name="DOE Joint Genome Institute"/>
            <person name="Kuo A."/>
            <person name="Kohler A."/>
            <person name="Costa M.D."/>
            <person name="Nagy L.G."/>
            <person name="Floudas D."/>
            <person name="Copeland A."/>
            <person name="Barry K.W."/>
            <person name="Cichocki N."/>
            <person name="Veneault-Fourrey C."/>
            <person name="LaButti K."/>
            <person name="Lindquist E.A."/>
            <person name="Lipzen A."/>
            <person name="Lundell T."/>
            <person name="Morin E."/>
            <person name="Murat C."/>
            <person name="Sun H."/>
            <person name="Tunlid A."/>
            <person name="Henrissat B."/>
            <person name="Grigoriev I.V."/>
            <person name="Hibbett D.S."/>
            <person name="Martin F."/>
            <person name="Nordberg H.P."/>
            <person name="Cantor M.N."/>
            <person name="Hua S.X."/>
        </authorList>
    </citation>
    <scope>NUCLEOTIDE SEQUENCE [LARGE SCALE GENOMIC DNA]</scope>
    <source>
        <strain evidence="2 3">441</strain>
    </source>
</reference>
<proteinExistence type="predicted"/>
<keyword evidence="1" id="KW-1133">Transmembrane helix</keyword>
<keyword evidence="3" id="KW-1185">Reference proteome</keyword>
<keyword evidence="1" id="KW-0812">Transmembrane</keyword>
<sequence length="178" mass="19821">MTTRQVPLILSRPPDGRNLSGIRAIIFPRCHVAASSRVSRRSLQRFAVAVSVFSVFYNTAEGVVCVLFGVDSSSRSLVFFGIQSVFEVVSSCLVTWRFLAALKPGDEIVSAERSPGILSLQNRKNRVYGHRLPPHCSRSRCCGHLHRLVGGTRTSQPFRRCSHNCRQHDVHYGSPLDT</sequence>
<keyword evidence="1" id="KW-0472">Membrane</keyword>
<name>A0A0C9YKP7_9AGAM</name>
<evidence type="ECO:0000313" key="3">
    <source>
        <dbReference type="Proteomes" id="UP000054018"/>
    </source>
</evidence>
<dbReference type="Proteomes" id="UP000054018">
    <property type="component" value="Unassembled WGS sequence"/>
</dbReference>
<dbReference type="EMBL" id="KN834363">
    <property type="protein sequence ID" value="KIK10912.1"/>
    <property type="molecule type" value="Genomic_DNA"/>
</dbReference>
<dbReference type="HOGENOM" id="CLU_1511184_0_0_1"/>
<evidence type="ECO:0000256" key="1">
    <source>
        <dbReference type="SAM" id="Phobius"/>
    </source>
</evidence>
<organism evidence="2 3">
    <name type="scientific">Pisolithus microcarpus 441</name>
    <dbReference type="NCBI Taxonomy" id="765257"/>
    <lineage>
        <taxon>Eukaryota</taxon>
        <taxon>Fungi</taxon>
        <taxon>Dikarya</taxon>
        <taxon>Basidiomycota</taxon>
        <taxon>Agaricomycotina</taxon>
        <taxon>Agaricomycetes</taxon>
        <taxon>Agaricomycetidae</taxon>
        <taxon>Boletales</taxon>
        <taxon>Sclerodermatineae</taxon>
        <taxon>Pisolithaceae</taxon>
        <taxon>Pisolithus</taxon>
    </lineage>
</organism>
<evidence type="ECO:0000313" key="2">
    <source>
        <dbReference type="EMBL" id="KIK10912.1"/>
    </source>
</evidence>
<gene>
    <name evidence="2" type="ORF">PISMIDRAFT_542309</name>
</gene>
<accession>A0A0C9YKP7</accession>
<dbReference type="AlphaFoldDB" id="A0A0C9YKP7"/>
<reference evidence="3" key="2">
    <citation type="submission" date="2015-01" db="EMBL/GenBank/DDBJ databases">
        <title>Evolutionary Origins and Diversification of the Mycorrhizal Mutualists.</title>
        <authorList>
            <consortium name="DOE Joint Genome Institute"/>
            <consortium name="Mycorrhizal Genomics Consortium"/>
            <person name="Kohler A."/>
            <person name="Kuo A."/>
            <person name="Nagy L.G."/>
            <person name="Floudas D."/>
            <person name="Copeland A."/>
            <person name="Barry K.W."/>
            <person name="Cichocki N."/>
            <person name="Veneault-Fourrey C."/>
            <person name="LaButti K."/>
            <person name="Lindquist E.A."/>
            <person name="Lipzen A."/>
            <person name="Lundell T."/>
            <person name="Morin E."/>
            <person name="Murat C."/>
            <person name="Riley R."/>
            <person name="Ohm R."/>
            <person name="Sun H."/>
            <person name="Tunlid A."/>
            <person name="Henrissat B."/>
            <person name="Grigoriev I.V."/>
            <person name="Hibbett D.S."/>
            <person name="Martin F."/>
        </authorList>
    </citation>
    <scope>NUCLEOTIDE SEQUENCE [LARGE SCALE GENOMIC DNA]</scope>
    <source>
        <strain evidence="3">441</strain>
    </source>
</reference>